<dbReference type="Proteomes" id="UP000292082">
    <property type="component" value="Unassembled WGS sequence"/>
</dbReference>
<gene>
    <name evidence="3" type="ORF">BD310DRAFT_941014</name>
</gene>
<dbReference type="InterPro" id="IPR010730">
    <property type="entry name" value="HET"/>
</dbReference>
<accession>A0A4Q9PH77</accession>
<feature type="domain" description="Heterokaryon incompatibility" evidence="1">
    <location>
        <begin position="116"/>
        <end position="173"/>
    </location>
</feature>
<sequence length="665" mass="74285">MRLLDTETGRFVDRDPAHTTYAILSHTWDTSGGEQTHKQLRKILKRYVAEAGRPRSDSRGLHAPSPPGWMLNQPLGGLITPESDTAQPSAFPIDSSGSLYLPPSMAPLPSIWDDPELSPKIRDACAFARANGFRYIWIDSCCIDKTSSSELSEAINSMFVWYAEAQVCYAFLADVPVGEDHTAAGSSFRRSRWFTRGWTLQELIAPWDVVFLSCDWTVIGSKNTLSRLVEEITGIDREVLLHEKSLDSVSVAARLSWASKRTTTRAEDQAYSLLGIFDINMPTLYGEGERAFRRLQEEIMRRVPDQSRFAWGRCAVQLQGPPPLPSDDSIGNPRAAYVTSFIPRPSSLLSPSLTQFQDGGKIRVVPRDNILQRLKLSPGHPATEYIFSPYGIRMQIPVLPLFLFIAPGALEHIRTESRHWYLAILGCESVDYPGHLLGRVVRICAPGSDIQAAQAGVACVEAQDDSAQGGFDLVSLSPMTIERYRAHIEVKTLYISHPERTTGTERNVSHRAHERISLILPQKAHDGLRAQGYAVDLQGPDQSNPDRHRLTLSRQDDHTVTIAYQHTLEDDGSKLTIKADIRTTWFHPVVEEYFKDAISWTDTICWASHLQRVEVSQARPGVKTITVALGLDFAWTSRYFLSVDVRSDTTAVFRSSGVAGQQDTR</sequence>
<feature type="domain" description="DUF8212" evidence="2">
    <location>
        <begin position="290"/>
        <end position="499"/>
    </location>
</feature>
<dbReference type="Pfam" id="PF26640">
    <property type="entry name" value="DUF8212"/>
    <property type="match status" value="1"/>
</dbReference>
<evidence type="ECO:0000259" key="1">
    <source>
        <dbReference type="Pfam" id="PF06985"/>
    </source>
</evidence>
<dbReference type="PANTHER" id="PTHR10622:SF10">
    <property type="entry name" value="HET DOMAIN-CONTAINING PROTEIN"/>
    <property type="match status" value="1"/>
</dbReference>
<evidence type="ECO:0000259" key="2">
    <source>
        <dbReference type="Pfam" id="PF26640"/>
    </source>
</evidence>
<evidence type="ECO:0000313" key="3">
    <source>
        <dbReference type="EMBL" id="TBU52106.1"/>
    </source>
</evidence>
<dbReference type="EMBL" id="ML145266">
    <property type="protein sequence ID" value="TBU52106.1"/>
    <property type="molecule type" value="Genomic_DNA"/>
</dbReference>
<organism evidence="3 4">
    <name type="scientific">Dichomitus squalens</name>
    <dbReference type="NCBI Taxonomy" id="114155"/>
    <lineage>
        <taxon>Eukaryota</taxon>
        <taxon>Fungi</taxon>
        <taxon>Dikarya</taxon>
        <taxon>Basidiomycota</taxon>
        <taxon>Agaricomycotina</taxon>
        <taxon>Agaricomycetes</taxon>
        <taxon>Polyporales</taxon>
        <taxon>Polyporaceae</taxon>
        <taxon>Dichomitus</taxon>
    </lineage>
</organism>
<dbReference type="InterPro" id="IPR058525">
    <property type="entry name" value="DUF8212"/>
</dbReference>
<name>A0A4Q9PH77_9APHY</name>
<proteinExistence type="predicted"/>
<keyword evidence="4" id="KW-1185">Reference proteome</keyword>
<evidence type="ECO:0000313" key="4">
    <source>
        <dbReference type="Proteomes" id="UP000292082"/>
    </source>
</evidence>
<dbReference type="Pfam" id="PF06985">
    <property type="entry name" value="HET"/>
    <property type="match status" value="1"/>
</dbReference>
<reference evidence="3 4" key="1">
    <citation type="submission" date="2019-01" db="EMBL/GenBank/DDBJ databases">
        <title>Draft genome sequences of three monokaryotic isolates of the white-rot basidiomycete fungus Dichomitus squalens.</title>
        <authorList>
            <consortium name="DOE Joint Genome Institute"/>
            <person name="Lopez S.C."/>
            <person name="Andreopoulos B."/>
            <person name="Pangilinan J."/>
            <person name="Lipzen A."/>
            <person name="Riley R."/>
            <person name="Ahrendt S."/>
            <person name="Ng V."/>
            <person name="Barry K."/>
            <person name="Daum C."/>
            <person name="Grigoriev I.V."/>
            <person name="Hilden K.S."/>
            <person name="Makela M.R."/>
            <person name="de Vries R.P."/>
        </authorList>
    </citation>
    <scope>NUCLEOTIDE SEQUENCE [LARGE SCALE GENOMIC DNA]</scope>
    <source>
        <strain evidence="3 4">CBS 464.89</strain>
    </source>
</reference>
<dbReference type="PANTHER" id="PTHR10622">
    <property type="entry name" value="HET DOMAIN-CONTAINING PROTEIN"/>
    <property type="match status" value="1"/>
</dbReference>
<protein>
    <submittedName>
        <fullName evidence="3">Uncharacterized protein</fullName>
    </submittedName>
</protein>
<dbReference type="AlphaFoldDB" id="A0A4Q9PH77"/>